<evidence type="ECO:0000313" key="3">
    <source>
        <dbReference type="Proteomes" id="UP000269945"/>
    </source>
</evidence>
<comment type="caution">
    <text evidence="2">The sequence shown here is derived from an EMBL/GenBank/DDBJ whole genome shotgun (WGS) entry which is preliminary data.</text>
</comment>
<accession>A0A9X9MDI3</accession>
<gene>
    <name evidence="2" type="ORF">BN2614_LOCUS12</name>
</gene>
<evidence type="ECO:0000256" key="1">
    <source>
        <dbReference type="SAM" id="MobiDB-lite"/>
    </source>
</evidence>
<proteinExistence type="predicted"/>
<feature type="region of interest" description="Disordered" evidence="1">
    <location>
        <begin position="1"/>
        <end position="58"/>
    </location>
</feature>
<dbReference type="AlphaFoldDB" id="A0A9X9MDI3"/>
<evidence type="ECO:0000313" key="2">
    <source>
        <dbReference type="EMBL" id="VCX42793.1"/>
    </source>
</evidence>
<reference evidence="2 3" key="1">
    <citation type="submission" date="2018-10" db="EMBL/GenBank/DDBJ databases">
        <authorList>
            <person name="Ekblom R."/>
            <person name="Jareborg N."/>
        </authorList>
    </citation>
    <scope>NUCLEOTIDE SEQUENCE [LARGE SCALE GENOMIC DNA]</scope>
    <source>
        <tissue evidence="2">Muscle</tissue>
    </source>
</reference>
<sequence>MQLRGVQVAPRGEEARGGRRHPRSMGRPQGGDLPCSPALPLPRSPSSRSVHNAPRTRL</sequence>
<dbReference type="EMBL" id="CYRY02046947">
    <property type="protein sequence ID" value="VCX42793.1"/>
    <property type="molecule type" value="Genomic_DNA"/>
</dbReference>
<name>A0A9X9MDI3_GULGU</name>
<keyword evidence="3" id="KW-1185">Reference proteome</keyword>
<organism evidence="2 3">
    <name type="scientific">Gulo gulo</name>
    <name type="common">Wolverine</name>
    <name type="synonym">Gluton</name>
    <dbReference type="NCBI Taxonomy" id="48420"/>
    <lineage>
        <taxon>Eukaryota</taxon>
        <taxon>Metazoa</taxon>
        <taxon>Chordata</taxon>
        <taxon>Craniata</taxon>
        <taxon>Vertebrata</taxon>
        <taxon>Euteleostomi</taxon>
        <taxon>Mammalia</taxon>
        <taxon>Eutheria</taxon>
        <taxon>Laurasiatheria</taxon>
        <taxon>Carnivora</taxon>
        <taxon>Caniformia</taxon>
        <taxon>Musteloidea</taxon>
        <taxon>Mustelidae</taxon>
        <taxon>Guloninae</taxon>
        <taxon>Gulo</taxon>
    </lineage>
</organism>
<dbReference type="Proteomes" id="UP000269945">
    <property type="component" value="Unassembled WGS sequence"/>
</dbReference>
<protein>
    <submittedName>
        <fullName evidence="2">Uncharacterized protein</fullName>
    </submittedName>
</protein>